<dbReference type="Gene3D" id="3.90.550.10">
    <property type="entry name" value="Spore Coat Polysaccharide Biosynthesis Protein SpsA, Chain A"/>
    <property type="match status" value="1"/>
</dbReference>
<keyword evidence="3" id="KW-0328">Glycosyltransferase</keyword>
<dbReference type="InterPro" id="IPR029044">
    <property type="entry name" value="Nucleotide-diphossugar_trans"/>
</dbReference>
<accession>A0A2S3ZZQ9</accession>
<dbReference type="SUPFAM" id="SSF53448">
    <property type="entry name" value="Nucleotide-diphospho-sugar transferases"/>
    <property type="match status" value="1"/>
</dbReference>
<comment type="caution">
    <text evidence="6">The sequence shown here is derived from an EMBL/GenBank/DDBJ whole genome shotgun (WGS) entry which is preliminary data.</text>
</comment>
<organism evidence="6 7">
    <name type="scientific">Arthrobacter glacialis</name>
    <dbReference type="NCBI Taxonomy" id="1664"/>
    <lineage>
        <taxon>Bacteria</taxon>
        <taxon>Bacillati</taxon>
        <taxon>Actinomycetota</taxon>
        <taxon>Actinomycetes</taxon>
        <taxon>Micrococcales</taxon>
        <taxon>Micrococcaceae</taxon>
        <taxon>Arthrobacter</taxon>
    </lineage>
</organism>
<dbReference type="InterPro" id="IPR001173">
    <property type="entry name" value="Glyco_trans_2-like"/>
</dbReference>
<dbReference type="OrthoDB" id="7665907at2"/>
<dbReference type="EMBL" id="PPXC01000003">
    <property type="protein sequence ID" value="POH74499.1"/>
    <property type="molecule type" value="Genomic_DNA"/>
</dbReference>
<proteinExistence type="inferred from homology"/>
<evidence type="ECO:0000256" key="4">
    <source>
        <dbReference type="ARBA" id="ARBA00022679"/>
    </source>
</evidence>
<gene>
    <name evidence="6" type="ORF">CVS27_04545</name>
</gene>
<dbReference type="Pfam" id="PF00535">
    <property type="entry name" value="Glycos_transf_2"/>
    <property type="match status" value="1"/>
</dbReference>
<feature type="domain" description="Glycosyltransferase 2-like" evidence="5">
    <location>
        <begin position="33"/>
        <end position="169"/>
    </location>
</feature>
<keyword evidence="4 6" id="KW-0808">Transferase</keyword>
<evidence type="ECO:0000256" key="1">
    <source>
        <dbReference type="ARBA" id="ARBA00004776"/>
    </source>
</evidence>
<evidence type="ECO:0000259" key="5">
    <source>
        <dbReference type="Pfam" id="PF00535"/>
    </source>
</evidence>
<dbReference type="GO" id="GO:0016757">
    <property type="term" value="F:glycosyltransferase activity"/>
    <property type="evidence" value="ECO:0007669"/>
    <property type="project" value="UniProtKB-KW"/>
</dbReference>
<sequence>MGQHLWGRSAWGKIWSHEGPEVLSLSRREQFYLVITTFNRADYLADLLDSIAALEPAPDGVIVVNNASTDGTVSVIEQARAHCAALPSPVAVIHHELAVNSGGAGGFSAGVERALAEGAQWMWLMDDDVTTVPGAIAAFGPWMEKYDAIIGRRYDASGEPFYWQNNFSTFLGFPLPVRGDVFDKTNEFATNVGCFEGMLVHADAVRGVGLPDPRFFLNWDDTTFGWLISLQRPVRYVNEFVLHKARAQRSMDLGIRHLNDSSDLSRYYVMRNRGLVGQYLRVHGLFNPVGFALGTALTAAKEMLRLVAVERTLRGWRKLWKGWLESRRILAATDFEPMPALEQVSPHEQ</sequence>
<name>A0A2S3ZZQ9_ARTGL</name>
<evidence type="ECO:0000313" key="7">
    <source>
        <dbReference type="Proteomes" id="UP000237061"/>
    </source>
</evidence>
<dbReference type="Proteomes" id="UP000237061">
    <property type="component" value="Unassembled WGS sequence"/>
</dbReference>
<evidence type="ECO:0000256" key="3">
    <source>
        <dbReference type="ARBA" id="ARBA00022676"/>
    </source>
</evidence>
<comment type="pathway">
    <text evidence="1">Cell wall biogenesis; cell wall polysaccharide biosynthesis.</text>
</comment>
<reference evidence="6 7" key="1">
    <citation type="submission" date="2018-01" db="EMBL/GenBank/DDBJ databases">
        <title>Arthrobacter sp. nov., from glaciers in China.</title>
        <authorList>
            <person name="Liu Q."/>
            <person name="Xin Y.-H."/>
        </authorList>
    </citation>
    <scope>NUCLEOTIDE SEQUENCE [LARGE SCALE GENOMIC DNA]</scope>
    <source>
        <strain evidence="6 7">HLT2-12-2</strain>
    </source>
</reference>
<protein>
    <submittedName>
        <fullName evidence="6">Glycosyl transferase</fullName>
    </submittedName>
</protein>
<dbReference type="PANTHER" id="PTHR43179">
    <property type="entry name" value="RHAMNOSYLTRANSFERASE WBBL"/>
    <property type="match status" value="1"/>
</dbReference>
<dbReference type="AlphaFoldDB" id="A0A2S3ZZQ9"/>
<comment type="similarity">
    <text evidence="2">Belongs to the glycosyltransferase 2 family.</text>
</comment>
<dbReference type="PANTHER" id="PTHR43179:SF12">
    <property type="entry name" value="GALACTOFURANOSYLTRANSFERASE GLFT2"/>
    <property type="match status" value="1"/>
</dbReference>
<evidence type="ECO:0000313" key="6">
    <source>
        <dbReference type="EMBL" id="POH74499.1"/>
    </source>
</evidence>
<evidence type="ECO:0000256" key="2">
    <source>
        <dbReference type="ARBA" id="ARBA00006739"/>
    </source>
</evidence>
<keyword evidence="7" id="KW-1185">Reference proteome</keyword>